<accession>A0A3M7QBQ9</accession>
<keyword evidence="2" id="KW-1185">Reference proteome</keyword>
<name>A0A3M7QBQ9_BRAPC</name>
<evidence type="ECO:0000313" key="1">
    <source>
        <dbReference type="EMBL" id="RNA08652.1"/>
    </source>
</evidence>
<gene>
    <name evidence="1" type="ORF">BpHYR1_042210</name>
</gene>
<comment type="caution">
    <text evidence="1">The sequence shown here is derived from an EMBL/GenBank/DDBJ whole genome shotgun (WGS) entry which is preliminary data.</text>
</comment>
<proteinExistence type="predicted"/>
<evidence type="ECO:0000313" key="2">
    <source>
        <dbReference type="Proteomes" id="UP000276133"/>
    </source>
</evidence>
<dbReference type="AlphaFoldDB" id="A0A3M7QBQ9"/>
<organism evidence="1 2">
    <name type="scientific">Brachionus plicatilis</name>
    <name type="common">Marine rotifer</name>
    <name type="synonym">Brachionus muelleri</name>
    <dbReference type="NCBI Taxonomy" id="10195"/>
    <lineage>
        <taxon>Eukaryota</taxon>
        <taxon>Metazoa</taxon>
        <taxon>Spiralia</taxon>
        <taxon>Gnathifera</taxon>
        <taxon>Rotifera</taxon>
        <taxon>Eurotatoria</taxon>
        <taxon>Monogononta</taxon>
        <taxon>Pseudotrocha</taxon>
        <taxon>Ploima</taxon>
        <taxon>Brachionidae</taxon>
        <taxon>Brachionus</taxon>
    </lineage>
</organism>
<sequence>MEQNDSILPCHISHSTERIDLKLLTFWCIILKGIDPIKDFLELQCSFNSFTIGLNVSFESNVTPNNSTFSSLFKWLPLILSHLQNEESIGSSFFIFDILLSLCVKRVAKFEKLLNLLHFKRYFLKNITRREESLITSNENLFMPYRTIIVNKLILRLESIKLMDQRD</sequence>
<protein>
    <submittedName>
        <fullName evidence="1">Uncharacterized protein</fullName>
    </submittedName>
</protein>
<dbReference type="Proteomes" id="UP000276133">
    <property type="component" value="Unassembled WGS sequence"/>
</dbReference>
<dbReference type="EMBL" id="REGN01006673">
    <property type="protein sequence ID" value="RNA08652.1"/>
    <property type="molecule type" value="Genomic_DNA"/>
</dbReference>
<reference evidence="1 2" key="1">
    <citation type="journal article" date="2018" name="Sci. Rep.">
        <title>Genomic signatures of local adaptation to the degree of environmental predictability in rotifers.</title>
        <authorList>
            <person name="Franch-Gras L."/>
            <person name="Hahn C."/>
            <person name="Garcia-Roger E.M."/>
            <person name="Carmona M.J."/>
            <person name="Serra M."/>
            <person name="Gomez A."/>
        </authorList>
    </citation>
    <scope>NUCLEOTIDE SEQUENCE [LARGE SCALE GENOMIC DNA]</scope>
    <source>
        <strain evidence="1">HYR1</strain>
    </source>
</reference>